<dbReference type="HOGENOM" id="CLU_1516170_0_0_0"/>
<feature type="transmembrane region" description="Helical" evidence="1">
    <location>
        <begin position="49"/>
        <end position="67"/>
    </location>
</feature>
<keyword evidence="3" id="KW-1185">Reference proteome</keyword>
<dbReference type="RefSeq" id="WP_013159879.1">
    <property type="nucleotide sequence ID" value="NC_014214.1"/>
</dbReference>
<sequence>MSPLWGWGIALLATAALHLGAMGYRLGWAVGLLGQAVQLCYALISHQPGFLPVIAATTWGYLVQWRGHGQHPPARALPGWVWPLALFSVALLLGLGMGHPRTLSWGIGFYGASALTLGRVYPSAWGLGALGQALWLAYGLSSGEWGFVAFALGVGSGYLRNWIRRRDAQTAYAGARA</sequence>
<feature type="transmembrane region" description="Helical" evidence="1">
    <location>
        <begin position="79"/>
        <end position="96"/>
    </location>
</feature>
<evidence type="ECO:0000313" key="3">
    <source>
        <dbReference type="Proteomes" id="UP000001916"/>
    </source>
</evidence>
<protein>
    <submittedName>
        <fullName evidence="2">Uncharacterized protein</fullName>
    </submittedName>
</protein>
<proteinExistence type="predicted"/>
<keyword evidence="1" id="KW-0472">Membrane</keyword>
<evidence type="ECO:0000256" key="1">
    <source>
        <dbReference type="SAM" id="Phobius"/>
    </source>
</evidence>
<evidence type="ECO:0000313" key="2">
    <source>
        <dbReference type="EMBL" id="ADH65405.1"/>
    </source>
</evidence>
<dbReference type="OrthoDB" id="3400794at2"/>
<geneLocation type="plasmid" evidence="2 3">
    <name>pMESIL02</name>
</geneLocation>
<dbReference type="Proteomes" id="UP000001916">
    <property type="component" value="Plasmid pMESIL02"/>
</dbReference>
<reference evidence="2 3" key="1">
    <citation type="journal article" date="2010" name="Stand. Genomic Sci.">
        <title>Complete genome sequence of Meiothermus silvanus type strain (VI-R2).</title>
        <authorList>
            <person name="Sikorski J."/>
            <person name="Tindall B.J."/>
            <person name="Lowry S."/>
            <person name="Lucas S."/>
            <person name="Nolan M."/>
            <person name="Copeland A."/>
            <person name="Glavina Del Rio T."/>
            <person name="Tice H."/>
            <person name="Cheng J.F."/>
            <person name="Han C."/>
            <person name="Pitluck S."/>
            <person name="Liolios K."/>
            <person name="Ivanova N."/>
            <person name="Mavromatis K."/>
            <person name="Mikhailova N."/>
            <person name="Pati A."/>
            <person name="Goodwin L."/>
            <person name="Chen A."/>
            <person name="Palaniappan K."/>
            <person name="Land M."/>
            <person name="Hauser L."/>
            <person name="Chang Y.J."/>
            <person name="Jeffries C.D."/>
            <person name="Rohde M."/>
            <person name="Goker M."/>
            <person name="Woyke T."/>
            <person name="Bristow J."/>
            <person name="Eisen J.A."/>
            <person name="Markowitz V."/>
            <person name="Hugenholtz P."/>
            <person name="Kyrpides N.C."/>
            <person name="Klenk H.P."/>
            <person name="Lapidus A."/>
        </authorList>
    </citation>
    <scope>NUCLEOTIDE SEQUENCE [LARGE SCALE GENOMIC DNA]</scope>
    <source>
        <strain evidence="3">ATCC 700542 / DSM 9946 / VI-R2</strain>
        <plasmid evidence="3">Plasmid pMESIL02</plasmid>
    </source>
</reference>
<name>D7BJP9_ALLS1</name>
<organism evidence="2 3">
    <name type="scientific">Allomeiothermus silvanus (strain ATCC 700542 / DSM 9946 / NBRC 106475 / NCIMB 13440 / VI-R2)</name>
    <name type="common">Thermus silvanus</name>
    <dbReference type="NCBI Taxonomy" id="526227"/>
    <lineage>
        <taxon>Bacteria</taxon>
        <taxon>Thermotogati</taxon>
        <taxon>Deinococcota</taxon>
        <taxon>Deinococci</taxon>
        <taxon>Thermales</taxon>
        <taxon>Thermaceae</taxon>
        <taxon>Allomeiothermus</taxon>
    </lineage>
</organism>
<dbReference type="AlphaFoldDB" id="D7BJP9"/>
<dbReference type="EMBL" id="CP002044">
    <property type="protein sequence ID" value="ADH65405.1"/>
    <property type="molecule type" value="Genomic_DNA"/>
</dbReference>
<keyword evidence="1" id="KW-1133">Transmembrane helix</keyword>
<gene>
    <name evidence="2" type="ORF">Mesil_3615</name>
</gene>
<keyword evidence="1" id="KW-0812">Transmembrane</keyword>
<feature type="transmembrane region" description="Helical" evidence="1">
    <location>
        <begin position="103"/>
        <end position="121"/>
    </location>
</feature>
<feature type="transmembrane region" description="Helical" evidence="1">
    <location>
        <begin position="133"/>
        <end position="159"/>
    </location>
</feature>
<keyword evidence="2" id="KW-0614">Plasmid</keyword>
<accession>D7BJP9</accession>
<dbReference type="KEGG" id="msv:Mesil_3615"/>